<reference evidence="1 2" key="1">
    <citation type="journal article" date="2011" name="PLoS Pathog.">
        <title>Endophytic Life Strategies Decoded by Genome and Transcriptome Analyses of the Mutualistic Root Symbiont Piriformospora indica.</title>
        <authorList>
            <person name="Zuccaro A."/>
            <person name="Lahrmann U."/>
            <person name="Guldener U."/>
            <person name="Langen G."/>
            <person name="Pfiffi S."/>
            <person name="Biedenkopf D."/>
            <person name="Wong P."/>
            <person name="Samans B."/>
            <person name="Grimm C."/>
            <person name="Basiewicz M."/>
            <person name="Murat C."/>
            <person name="Martin F."/>
            <person name="Kogel K.H."/>
        </authorList>
    </citation>
    <scope>NUCLEOTIDE SEQUENCE [LARGE SCALE GENOMIC DNA]</scope>
    <source>
        <strain evidence="1 2">DSM 11827</strain>
    </source>
</reference>
<protein>
    <submittedName>
        <fullName evidence="1">Uncharacterized protein</fullName>
    </submittedName>
</protein>
<dbReference type="EMBL" id="CAFZ01001654">
    <property type="protein sequence ID" value="CCA77490.1"/>
    <property type="molecule type" value="Genomic_DNA"/>
</dbReference>
<comment type="caution">
    <text evidence="1">The sequence shown here is derived from an EMBL/GenBank/DDBJ whole genome shotgun (WGS) entry which is preliminary data.</text>
</comment>
<proteinExistence type="predicted"/>
<organism evidence="1 2">
    <name type="scientific">Serendipita indica (strain DSM 11827)</name>
    <name type="common">Root endophyte fungus</name>
    <name type="synonym">Piriformospora indica</name>
    <dbReference type="NCBI Taxonomy" id="1109443"/>
    <lineage>
        <taxon>Eukaryota</taxon>
        <taxon>Fungi</taxon>
        <taxon>Dikarya</taxon>
        <taxon>Basidiomycota</taxon>
        <taxon>Agaricomycotina</taxon>
        <taxon>Agaricomycetes</taxon>
        <taxon>Sebacinales</taxon>
        <taxon>Serendipitaceae</taxon>
        <taxon>Serendipita</taxon>
    </lineage>
</organism>
<dbReference type="InParanoid" id="G4U1P7"/>
<accession>G4U1P7</accession>
<evidence type="ECO:0000313" key="2">
    <source>
        <dbReference type="Proteomes" id="UP000007148"/>
    </source>
</evidence>
<dbReference type="AlphaFoldDB" id="G4U1P7"/>
<name>G4U1P7_SERID</name>
<sequence>MTLLRDISLTMCRNSSNGGCCPVGTVCEGSGACCPEGTACRGAAPWCGEQYAVPCDNYDFCCLRDQYCYLDNHIPSCSDTPVTASNSISQATTSPPSTTSTGGGAVGSITSLIGGLANSGTLTTGLRGPSVLATIGVLSVALALA</sequence>
<gene>
    <name evidence="1" type="ORF">PIIN_11467</name>
</gene>
<keyword evidence="2" id="KW-1185">Reference proteome</keyword>
<dbReference type="OrthoDB" id="3042724at2759"/>
<evidence type="ECO:0000313" key="1">
    <source>
        <dbReference type="EMBL" id="CCA77490.1"/>
    </source>
</evidence>
<dbReference type="Proteomes" id="UP000007148">
    <property type="component" value="Unassembled WGS sequence"/>
</dbReference>
<dbReference type="HOGENOM" id="CLU_1787573_0_0_1"/>